<keyword evidence="3 10" id="KW-0812">Transmembrane</keyword>
<dbReference type="PANTHER" id="PTHR22883">
    <property type="entry name" value="ZINC FINGER DHHC DOMAIN CONTAINING PROTEIN"/>
    <property type="match status" value="1"/>
</dbReference>
<evidence type="ECO:0000256" key="1">
    <source>
        <dbReference type="ARBA" id="ARBA00004127"/>
    </source>
</evidence>
<comment type="catalytic activity">
    <reaction evidence="9 10">
        <text>L-cysteinyl-[protein] + hexadecanoyl-CoA = S-hexadecanoyl-L-cysteinyl-[protein] + CoA</text>
        <dbReference type="Rhea" id="RHEA:36683"/>
        <dbReference type="Rhea" id="RHEA-COMP:10131"/>
        <dbReference type="Rhea" id="RHEA-COMP:11032"/>
        <dbReference type="ChEBI" id="CHEBI:29950"/>
        <dbReference type="ChEBI" id="CHEBI:57287"/>
        <dbReference type="ChEBI" id="CHEBI:57379"/>
        <dbReference type="ChEBI" id="CHEBI:74151"/>
        <dbReference type="EC" id="2.3.1.225"/>
    </reaction>
</comment>
<dbReference type="HOGENOM" id="CLU_864446_0_0_1"/>
<dbReference type="AlphaFoldDB" id="A0A0D3J5Z5"/>
<evidence type="ECO:0000259" key="12">
    <source>
        <dbReference type="Pfam" id="PF01529"/>
    </source>
</evidence>
<keyword evidence="14" id="KW-1185">Reference proteome</keyword>
<evidence type="ECO:0000256" key="4">
    <source>
        <dbReference type="ARBA" id="ARBA00022989"/>
    </source>
</evidence>
<evidence type="ECO:0000256" key="6">
    <source>
        <dbReference type="ARBA" id="ARBA00023139"/>
    </source>
</evidence>
<dbReference type="Pfam" id="PF01529">
    <property type="entry name" value="DHHC"/>
    <property type="match status" value="1"/>
</dbReference>
<organism evidence="13 14">
    <name type="scientific">Emiliania huxleyi (strain CCMP1516)</name>
    <dbReference type="NCBI Taxonomy" id="280463"/>
    <lineage>
        <taxon>Eukaryota</taxon>
        <taxon>Haptista</taxon>
        <taxon>Haptophyta</taxon>
        <taxon>Prymnesiophyceae</taxon>
        <taxon>Isochrysidales</taxon>
        <taxon>Noelaerhabdaceae</taxon>
        <taxon>Emiliania</taxon>
    </lineage>
</organism>
<dbReference type="STRING" id="2903.R1DWP8"/>
<keyword evidence="7" id="KW-0449">Lipoprotein</keyword>
<comment type="domain">
    <text evidence="10">The DHHC domain is required for palmitoyltransferase activity.</text>
</comment>
<proteinExistence type="inferred from homology"/>
<keyword evidence="4 10" id="KW-1133">Transmembrane helix</keyword>
<protein>
    <recommendedName>
        <fullName evidence="10">Palmitoyltransferase</fullName>
        <ecNumber evidence="10">2.3.1.225</ecNumber>
    </recommendedName>
</protein>
<dbReference type="InterPro" id="IPR039859">
    <property type="entry name" value="PFA4/ZDH16/20/ERF2-like"/>
</dbReference>
<evidence type="ECO:0000313" key="13">
    <source>
        <dbReference type="EnsemblProtists" id="EOD18930"/>
    </source>
</evidence>
<dbReference type="eggNOG" id="KOG1311">
    <property type="taxonomic scope" value="Eukaryota"/>
</dbReference>
<dbReference type="EC" id="2.3.1.225" evidence="10"/>
<feature type="transmembrane region" description="Helical" evidence="10">
    <location>
        <begin position="28"/>
        <end position="45"/>
    </location>
</feature>
<evidence type="ECO:0000256" key="10">
    <source>
        <dbReference type="RuleBase" id="RU079119"/>
    </source>
</evidence>
<dbReference type="GO" id="GO:0006612">
    <property type="term" value="P:protein targeting to membrane"/>
    <property type="evidence" value="ECO:0007669"/>
    <property type="project" value="TreeGrafter"/>
</dbReference>
<dbReference type="PANTHER" id="PTHR22883:SF43">
    <property type="entry name" value="PALMITOYLTRANSFERASE APP"/>
    <property type="match status" value="1"/>
</dbReference>
<name>A0A0D3J5Z5_EMIH1</name>
<dbReference type="Proteomes" id="UP000013827">
    <property type="component" value="Unassembled WGS sequence"/>
</dbReference>
<evidence type="ECO:0000256" key="8">
    <source>
        <dbReference type="ARBA" id="ARBA00023315"/>
    </source>
</evidence>
<dbReference type="PaxDb" id="2903-EOD18930"/>
<comment type="subcellular location">
    <subcellularLocation>
        <location evidence="1">Endomembrane system</location>
        <topology evidence="1">Multi-pass membrane protein</topology>
    </subcellularLocation>
</comment>
<evidence type="ECO:0000256" key="2">
    <source>
        <dbReference type="ARBA" id="ARBA00022679"/>
    </source>
</evidence>
<keyword evidence="5 10" id="KW-0472">Membrane</keyword>
<keyword evidence="6" id="KW-0564">Palmitate</keyword>
<feature type="transmembrane region" description="Helical" evidence="10">
    <location>
        <begin position="57"/>
        <end position="77"/>
    </location>
</feature>
<reference evidence="14" key="1">
    <citation type="journal article" date="2013" name="Nature">
        <title>Pan genome of the phytoplankton Emiliania underpins its global distribution.</title>
        <authorList>
            <person name="Read B.A."/>
            <person name="Kegel J."/>
            <person name="Klute M.J."/>
            <person name="Kuo A."/>
            <person name="Lefebvre S.C."/>
            <person name="Maumus F."/>
            <person name="Mayer C."/>
            <person name="Miller J."/>
            <person name="Monier A."/>
            <person name="Salamov A."/>
            <person name="Young J."/>
            <person name="Aguilar M."/>
            <person name="Claverie J.M."/>
            <person name="Frickenhaus S."/>
            <person name="Gonzalez K."/>
            <person name="Herman E.K."/>
            <person name="Lin Y.C."/>
            <person name="Napier J."/>
            <person name="Ogata H."/>
            <person name="Sarno A.F."/>
            <person name="Shmutz J."/>
            <person name="Schroeder D."/>
            <person name="de Vargas C."/>
            <person name="Verret F."/>
            <person name="von Dassow P."/>
            <person name="Valentin K."/>
            <person name="Van de Peer Y."/>
            <person name="Wheeler G."/>
            <person name="Dacks J.B."/>
            <person name="Delwiche C.F."/>
            <person name="Dyhrman S.T."/>
            <person name="Glockner G."/>
            <person name="John U."/>
            <person name="Richards T."/>
            <person name="Worden A.Z."/>
            <person name="Zhang X."/>
            <person name="Grigoriev I.V."/>
            <person name="Allen A.E."/>
            <person name="Bidle K."/>
            <person name="Borodovsky M."/>
            <person name="Bowler C."/>
            <person name="Brownlee C."/>
            <person name="Cock J.M."/>
            <person name="Elias M."/>
            <person name="Gladyshev V.N."/>
            <person name="Groth M."/>
            <person name="Guda C."/>
            <person name="Hadaegh A."/>
            <person name="Iglesias-Rodriguez M.D."/>
            <person name="Jenkins J."/>
            <person name="Jones B.M."/>
            <person name="Lawson T."/>
            <person name="Leese F."/>
            <person name="Lindquist E."/>
            <person name="Lobanov A."/>
            <person name="Lomsadze A."/>
            <person name="Malik S.B."/>
            <person name="Marsh M.E."/>
            <person name="Mackinder L."/>
            <person name="Mock T."/>
            <person name="Mueller-Roeber B."/>
            <person name="Pagarete A."/>
            <person name="Parker M."/>
            <person name="Probert I."/>
            <person name="Quesneville H."/>
            <person name="Raines C."/>
            <person name="Rensing S.A."/>
            <person name="Riano-Pachon D.M."/>
            <person name="Richier S."/>
            <person name="Rokitta S."/>
            <person name="Shiraiwa Y."/>
            <person name="Soanes D.M."/>
            <person name="van der Giezen M."/>
            <person name="Wahlund T.M."/>
            <person name="Williams B."/>
            <person name="Wilson W."/>
            <person name="Wolfe G."/>
            <person name="Wurch L.L."/>
        </authorList>
    </citation>
    <scope>NUCLEOTIDE SEQUENCE</scope>
</reference>
<dbReference type="GO" id="GO:0005794">
    <property type="term" value="C:Golgi apparatus"/>
    <property type="evidence" value="ECO:0007669"/>
    <property type="project" value="TreeGrafter"/>
</dbReference>
<evidence type="ECO:0000256" key="7">
    <source>
        <dbReference type="ARBA" id="ARBA00023288"/>
    </source>
</evidence>
<evidence type="ECO:0000256" key="5">
    <source>
        <dbReference type="ARBA" id="ARBA00023136"/>
    </source>
</evidence>
<evidence type="ECO:0000256" key="3">
    <source>
        <dbReference type="ARBA" id="ARBA00022692"/>
    </source>
</evidence>
<feature type="transmembrane region" description="Helical" evidence="10">
    <location>
        <begin position="171"/>
        <end position="193"/>
    </location>
</feature>
<dbReference type="GO" id="GO:0005783">
    <property type="term" value="C:endoplasmic reticulum"/>
    <property type="evidence" value="ECO:0007669"/>
    <property type="project" value="TreeGrafter"/>
</dbReference>
<dbReference type="EnsemblProtists" id="EOD18930">
    <property type="protein sequence ID" value="EOD18930"/>
    <property type="gene ID" value="EMIHUDRAFT_436216"/>
</dbReference>
<accession>A0A0D3J5Z5</accession>
<evidence type="ECO:0000313" key="14">
    <source>
        <dbReference type="Proteomes" id="UP000013827"/>
    </source>
</evidence>
<evidence type="ECO:0000256" key="9">
    <source>
        <dbReference type="ARBA" id="ARBA00048048"/>
    </source>
</evidence>
<dbReference type="KEGG" id="ehx:EMIHUDRAFT_436216"/>
<reference evidence="13" key="2">
    <citation type="submission" date="2024-10" db="UniProtKB">
        <authorList>
            <consortium name="EnsemblProtists"/>
        </authorList>
    </citation>
    <scope>IDENTIFICATION</scope>
</reference>
<dbReference type="GeneID" id="17264477"/>
<evidence type="ECO:0000256" key="11">
    <source>
        <dbReference type="SAM" id="MobiDB-lite"/>
    </source>
</evidence>
<dbReference type="PROSITE" id="PS50216">
    <property type="entry name" value="DHHC"/>
    <property type="match status" value="1"/>
</dbReference>
<feature type="region of interest" description="Disordered" evidence="11">
    <location>
        <begin position="297"/>
        <end position="322"/>
    </location>
</feature>
<feature type="transmembrane region" description="Helical" evidence="10">
    <location>
        <begin position="205"/>
        <end position="235"/>
    </location>
</feature>
<keyword evidence="2 10" id="KW-0808">Transferase</keyword>
<dbReference type="GO" id="GO:0019706">
    <property type="term" value="F:protein-cysteine S-palmitoyltransferase activity"/>
    <property type="evidence" value="ECO:0007669"/>
    <property type="project" value="UniProtKB-EC"/>
</dbReference>
<dbReference type="InterPro" id="IPR001594">
    <property type="entry name" value="Palmitoyltrfase_DHHC"/>
</dbReference>
<keyword evidence="8 10" id="KW-0012">Acyltransferase</keyword>
<dbReference type="RefSeq" id="XP_005771359.1">
    <property type="nucleotide sequence ID" value="XM_005771302.1"/>
</dbReference>
<comment type="similarity">
    <text evidence="10">Belongs to the DHHC palmitoyltransferase family.</text>
</comment>
<sequence>MLTEATLTIGPSFSIEAEGRGRICSCPVWLALWLVVLTAPFYRWFTKAQPALSAPAFAVGVGLYVAASLMLVLATNIEPGTVPRNALWTPPSEDLIGQPLTRSRSQNVRRMSGGVSVLRGVEMRHKFCTTCGVERPIRAVHCRITDRCVEKWDHYCWYMGMTVGRRNHPPYWSFLALALLMTVYYFATGVLALRRLSHDARPESGALVAALAYDPLSCALLLFAAVMGAVLLHLVCLHAHNISVNLTTYEKFRRPFTKEWSDGSRERNPFNLGFARNWTEAFLPLCLPPPECMLAPRQAPAEDETDDSDAALRTCPTSSTSL</sequence>
<feature type="domain" description="Palmitoyltransferase DHHC" evidence="12">
    <location>
        <begin position="123"/>
        <end position="253"/>
    </location>
</feature>